<proteinExistence type="predicted"/>
<reference evidence="3 4" key="1">
    <citation type="journal article" date="2012" name="BMC Genomics">
        <title>Tools to kill: Genome of one of the most destructive plant pathogenic fungi Macrophomina phaseolina.</title>
        <authorList>
            <person name="Islam M.S."/>
            <person name="Haque M.S."/>
            <person name="Islam M.M."/>
            <person name="Emdad E.M."/>
            <person name="Halim A."/>
            <person name="Hossen Q.M.M."/>
            <person name="Hossain M.Z."/>
            <person name="Ahmed B."/>
            <person name="Rahim S."/>
            <person name="Rahman M.S."/>
            <person name="Alam M.M."/>
            <person name="Hou S."/>
            <person name="Wan X."/>
            <person name="Saito J.A."/>
            <person name="Alam M."/>
        </authorList>
    </citation>
    <scope>NUCLEOTIDE SEQUENCE [LARGE SCALE GENOMIC DNA]</scope>
    <source>
        <strain evidence="3 4">MS6</strain>
    </source>
</reference>
<dbReference type="Proteomes" id="UP000007129">
    <property type="component" value="Unassembled WGS sequence"/>
</dbReference>
<evidence type="ECO:0000256" key="1">
    <source>
        <dbReference type="SAM" id="MobiDB-lite"/>
    </source>
</evidence>
<feature type="region of interest" description="Disordered" evidence="1">
    <location>
        <begin position="72"/>
        <end position="98"/>
    </location>
</feature>
<dbReference type="SUPFAM" id="SSF53474">
    <property type="entry name" value="alpha/beta-Hydrolases"/>
    <property type="match status" value="1"/>
</dbReference>
<evidence type="ECO:0000313" key="4">
    <source>
        <dbReference type="Proteomes" id="UP000007129"/>
    </source>
</evidence>
<dbReference type="PANTHER" id="PTHR43798">
    <property type="entry name" value="MONOACYLGLYCEROL LIPASE"/>
    <property type="match status" value="1"/>
</dbReference>
<dbReference type="EMBL" id="AHHD01000209">
    <property type="protein sequence ID" value="EKG18334.1"/>
    <property type="molecule type" value="Genomic_DNA"/>
</dbReference>
<dbReference type="OrthoDB" id="3466836at2759"/>
<sequence>MMQSRALALSTKPGASLHYSTHPAAPEHGPFSTTLVVFLNGLLLPRSSWTPAAESLISARCRQQRPLPHLLTYDRYGQGDSDPDPADGDPPEPHGHDASAVATDLHRLLLQVCEADLRIALETTALVFVCNSIGCAVARLYAAKHPRRVAAYVFLDSMMANTDFVSLFPDPDADGFDNHTLPAGVDAESLRVARRKYREMFHPTVPNPEHFDRRNLADLLPDAGSPALPPGPGGKDPYLLIVGHDPEVFAKQSETVTCHFLYTKDTFPDASSLSTFVTDPSTQGTLQVSSAVTNAYIKPAWEAYNQDLIHLLSDPRRVEGPVIAPNCGHFIQNDDPEYVAEELNKLLNRMLDDFGQKQPAAT</sequence>
<name>K2S7H1_MACPH</name>
<dbReference type="Gene3D" id="3.40.50.1820">
    <property type="entry name" value="alpha/beta hydrolase"/>
    <property type="match status" value="1"/>
</dbReference>
<dbReference type="Pfam" id="PF12697">
    <property type="entry name" value="Abhydrolase_6"/>
    <property type="match status" value="1"/>
</dbReference>
<dbReference type="AlphaFoldDB" id="K2S7H1"/>
<accession>K2S7H1</accession>
<evidence type="ECO:0000313" key="3">
    <source>
        <dbReference type="EMBL" id="EKG18334.1"/>
    </source>
</evidence>
<dbReference type="InParanoid" id="K2S7H1"/>
<feature type="compositionally biased region" description="Acidic residues" evidence="1">
    <location>
        <begin position="81"/>
        <end position="90"/>
    </location>
</feature>
<dbReference type="HOGENOM" id="CLU_044619_0_0_1"/>
<gene>
    <name evidence="3" type="ORF">MPH_04416</name>
</gene>
<comment type="caution">
    <text evidence="3">The sequence shown here is derived from an EMBL/GenBank/DDBJ whole genome shotgun (WGS) entry which is preliminary data.</text>
</comment>
<dbReference type="GO" id="GO:0016020">
    <property type="term" value="C:membrane"/>
    <property type="evidence" value="ECO:0007669"/>
    <property type="project" value="TreeGrafter"/>
</dbReference>
<dbReference type="InterPro" id="IPR029058">
    <property type="entry name" value="AB_hydrolase_fold"/>
</dbReference>
<dbReference type="InterPro" id="IPR000073">
    <property type="entry name" value="AB_hydrolase_1"/>
</dbReference>
<evidence type="ECO:0000259" key="2">
    <source>
        <dbReference type="Pfam" id="PF12697"/>
    </source>
</evidence>
<dbReference type="InterPro" id="IPR050266">
    <property type="entry name" value="AB_hydrolase_sf"/>
</dbReference>
<dbReference type="VEuPathDB" id="FungiDB:MPH_04416"/>
<organism evidence="3 4">
    <name type="scientific">Macrophomina phaseolina (strain MS6)</name>
    <name type="common">Charcoal rot fungus</name>
    <dbReference type="NCBI Taxonomy" id="1126212"/>
    <lineage>
        <taxon>Eukaryota</taxon>
        <taxon>Fungi</taxon>
        <taxon>Dikarya</taxon>
        <taxon>Ascomycota</taxon>
        <taxon>Pezizomycotina</taxon>
        <taxon>Dothideomycetes</taxon>
        <taxon>Dothideomycetes incertae sedis</taxon>
        <taxon>Botryosphaeriales</taxon>
        <taxon>Botryosphaeriaceae</taxon>
        <taxon>Macrophomina</taxon>
    </lineage>
</organism>
<dbReference type="eggNOG" id="ENOG502RYF5">
    <property type="taxonomic scope" value="Eukaryota"/>
</dbReference>
<dbReference type="PANTHER" id="PTHR43798:SF33">
    <property type="entry name" value="HYDROLASE, PUTATIVE (AFU_ORTHOLOGUE AFUA_2G14860)-RELATED"/>
    <property type="match status" value="1"/>
</dbReference>
<feature type="domain" description="AB hydrolase-1" evidence="2">
    <location>
        <begin position="36"/>
        <end position="341"/>
    </location>
</feature>
<protein>
    <recommendedName>
        <fullName evidence="2">AB hydrolase-1 domain-containing protein</fullName>
    </recommendedName>
</protein>